<accession>A0ACA9SRQ0</accession>
<protein>
    <submittedName>
        <fullName evidence="1">566_t:CDS:1</fullName>
    </submittedName>
</protein>
<reference evidence="1" key="1">
    <citation type="submission" date="2021-06" db="EMBL/GenBank/DDBJ databases">
        <authorList>
            <person name="Kallberg Y."/>
            <person name="Tangrot J."/>
            <person name="Rosling A."/>
        </authorList>
    </citation>
    <scope>NUCLEOTIDE SEQUENCE</scope>
    <source>
        <strain evidence="1">MA461A</strain>
    </source>
</reference>
<proteinExistence type="predicted"/>
<dbReference type="Proteomes" id="UP000789920">
    <property type="component" value="Unassembled WGS sequence"/>
</dbReference>
<comment type="caution">
    <text evidence="1">The sequence shown here is derived from an EMBL/GenBank/DDBJ whole genome shotgun (WGS) entry which is preliminary data.</text>
</comment>
<sequence>HAKTQNDTTACDDAYRNFTVGSIVGYGLGIIISIHFATVIREYSIRRKAEEDNPNNPDNPK</sequence>
<dbReference type="EMBL" id="CAJVQC010154720">
    <property type="protein sequence ID" value="CAG8847190.1"/>
    <property type="molecule type" value="Genomic_DNA"/>
</dbReference>
<name>A0ACA9SRQ0_9GLOM</name>
<feature type="non-terminal residue" evidence="1">
    <location>
        <position position="1"/>
    </location>
</feature>
<organism evidence="1 2">
    <name type="scientific">Racocetra persica</name>
    <dbReference type="NCBI Taxonomy" id="160502"/>
    <lineage>
        <taxon>Eukaryota</taxon>
        <taxon>Fungi</taxon>
        <taxon>Fungi incertae sedis</taxon>
        <taxon>Mucoromycota</taxon>
        <taxon>Glomeromycotina</taxon>
        <taxon>Glomeromycetes</taxon>
        <taxon>Diversisporales</taxon>
        <taxon>Gigasporaceae</taxon>
        <taxon>Racocetra</taxon>
    </lineage>
</organism>
<evidence type="ECO:0000313" key="2">
    <source>
        <dbReference type="Proteomes" id="UP000789920"/>
    </source>
</evidence>
<evidence type="ECO:0000313" key="1">
    <source>
        <dbReference type="EMBL" id="CAG8847190.1"/>
    </source>
</evidence>
<gene>
    <name evidence="1" type="ORF">RPERSI_LOCUS34520</name>
</gene>
<keyword evidence="2" id="KW-1185">Reference proteome</keyword>